<dbReference type="InterPro" id="IPR036086">
    <property type="entry name" value="ParB/Sulfiredoxin_sf"/>
</dbReference>
<evidence type="ECO:0008006" key="3">
    <source>
        <dbReference type="Google" id="ProtNLM"/>
    </source>
</evidence>
<accession>A0ABS8GS74</accession>
<name>A0ABS8GS74_9FLAO</name>
<dbReference type="RefSeq" id="WP_228229641.1">
    <property type="nucleotide sequence ID" value="NZ_JAJGMW010000007.1"/>
</dbReference>
<dbReference type="SUPFAM" id="SSF110849">
    <property type="entry name" value="ParB/Sulfiredoxin"/>
    <property type="match status" value="1"/>
</dbReference>
<evidence type="ECO:0000313" key="1">
    <source>
        <dbReference type="EMBL" id="MCC4212568.1"/>
    </source>
</evidence>
<proteinExistence type="predicted"/>
<evidence type="ECO:0000313" key="2">
    <source>
        <dbReference type="Proteomes" id="UP001197770"/>
    </source>
</evidence>
<gene>
    <name evidence="1" type="ORF">LLW17_07560</name>
</gene>
<reference evidence="1 2" key="1">
    <citation type="submission" date="2021-11" db="EMBL/GenBank/DDBJ databases">
        <title>Seasonal and diel survey of microbial diversity of the Tyrrhenian coast.</title>
        <authorList>
            <person name="Gattoni G."/>
            <person name="Corral P."/>
        </authorList>
    </citation>
    <scope>NUCLEOTIDE SEQUENCE [LARGE SCALE GENOMIC DNA]</scope>
    <source>
        <strain evidence="1 2">Mr9</strain>
    </source>
</reference>
<sequence length="157" mass="18424">MVKKYTQKEIKLDQLVLDKENPRFAELYNGSEKESDIIEYLLYTESAQEVAEAISEAQEFYEDRPLWVFKVNDGEYLVKDGNRRCAAVKALQTPNKYELSLSRFEIEKLPVLEYKSIAELDKRIRLEHNSNLFKKWGRIAKAMEIYRLFSSGNSIES</sequence>
<organism evidence="1 2">
    <name type="scientific">Leeuwenhoekiella parthenopeia</name>
    <dbReference type="NCBI Taxonomy" id="2890320"/>
    <lineage>
        <taxon>Bacteria</taxon>
        <taxon>Pseudomonadati</taxon>
        <taxon>Bacteroidota</taxon>
        <taxon>Flavobacteriia</taxon>
        <taxon>Flavobacteriales</taxon>
        <taxon>Flavobacteriaceae</taxon>
        <taxon>Leeuwenhoekiella</taxon>
    </lineage>
</organism>
<dbReference type="Proteomes" id="UP001197770">
    <property type="component" value="Unassembled WGS sequence"/>
</dbReference>
<comment type="caution">
    <text evidence="1">The sequence shown here is derived from an EMBL/GenBank/DDBJ whole genome shotgun (WGS) entry which is preliminary data.</text>
</comment>
<dbReference type="EMBL" id="JAJGMW010000007">
    <property type="protein sequence ID" value="MCC4212568.1"/>
    <property type="molecule type" value="Genomic_DNA"/>
</dbReference>
<protein>
    <recommendedName>
        <fullName evidence="3">ParB/Sulfiredoxin domain-containing protein</fullName>
    </recommendedName>
</protein>
<keyword evidence="2" id="KW-1185">Reference proteome</keyword>